<dbReference type="EMBL" id="BMKM01000004">
    <property type="protein sequence ID" value="GGE22099.1"/>
    <property type="molecule type" value="Genomic_DNA"/>
</dbReference>
<dbReference type="AlphaFoldDB" id="A0A8H9KTQ1"/>
<gene>
    <name evidence="2" type="ORF">GCM10011516_19670</name>
</gene>
<keyword evidence="1" id="KW-1133">Transmembrane helix</keyword>
<comment type="caution">
    <text evidence="2">The sequence shown here is derived from an EMBL/GenBank/DDBJ whole genome shotgun (WGS) entry which is preliminary data.</text>
</comment>
<evidence type="ECO:0000313" key="3">
    <source>
        <dbReference type="Proteomes" id="UP000614460"/>
    </source>
</evidence>
<feature type="transmembrane region" description="Helical" evidence="1">
    <location>
        <begin position="238"/>
        <end position="261"/>
    </location>
</feature>
<evidence type="ECO:0000313" key="2">
    <source>
        <dbReference type="EMBL" id="GGE22099.1"/>
    </source>
</evidence>
<evidence type="ECO:0000256" key="1">
    <source>
        <dbReference type="SAM" id="Phobius"/>
    </source>
</evidence>
<sequence length="328" mass="37320">MPQTIKPFAAKTIYYGTMKENNTYYENLGDNQLPNSLRVNPFIVPENYFEKLTERSLFFAKLDQISDTGKVGLSTPRGFFEQQESQLLGQIKIDQYRDVAAFNVPEGYFDQMSEQILSQVHIEEVKAMEENDVPAGYFDNLTARILNRIEEEELTLEIAEPGFTVPEGYFEEADDQIMASIYTEELKAQVATEGFEVPAGYFDQMSNAILDKVQDKKVIQMPSRNESETSVSGKKRKVFTWLTSAAAACVAAIVAVSVYNADQNQPMKTEMMSLNEIPEDEIINYLSNYSDASDLEYYAEYIYQPEESKEVGSGIDKEVLEDYLNYNL</sequence>
<keyword evidence="3" id="KW-1185">Reference proteome</keyword>
<keyword evidence="1" id="KW-0812">Transmembrane</keyword>
<reference evidence="2" key="1">
    <citation type="journal article" date="2014" name="Int. J. Syst. Evol. Microbiol.">
        <title>Complete genome sequence of Corynebacterium casei LMG S-19264T (=DSM 44701T), isolated from a smear-ripened cheese.</title>
        <authorList>
            <consortium name="US DOE Joint Genome Institute (JGI-PGF)"/>
            <person name="Walter F."/>
            <person name="Albersmeier A."/>
            <person name="Kalinowski J."/>
            <person name="Ruckert C."/>
        </authorList>
    </citation>
    <scope>NUCLEOTIDE SEQUENCE</scope>
    <source>
        <strain evidence="2">CGMCC 1.15966</strain>
    </source>
</reference>
<protein>
    <submittedName>
        <fullName evidence="2">Uncharacterized protein</fullName>
    </submittedName>
</protein>
<keyword evidence="1" id="KW-0472">Membrane</keyword>
<dbReference type="Proteomes" id="UP000614460">
    <property type="component" value="Unassembled WGS sequence"/>
</dbReference>
<reference evidence="2" key="2">
    <citation type="submission" date="2020-09" db="EMBL/GenBank/DDBJ databases">
        <authorList>
            <person name="Sun Q."/>
            <person name="Zhou Y."/>
        </authorList>
    </citation>
    <scope>NUCLEOTIDE SEQUENCE</scope>
    <source>
        <strain evidence="2">CGMCC 1.15966</strain>
    </source>
</reference>
<name>A0A8H9KTQ1_9SPHI</name>
<organism evidence="2 3">
    <name type="scientific">Sphingobacterium cellulitidis</name>
    <dbReference type="NCBI Taxonomy" id="1768011"/>
    <lineage>
        <taxon>Bacteria</taxon>
        <taxon>Pseudomonadati</taxon>
        <taxon>Bacteroidota</taxon>
        <taxon>Sphingobacteriia</taxon>
        <taxon>Sphingobacteriales</taxon>
        <taxon>Sphingobacteriaceae</taxon>
        <taxon>Sphingobacterium</taxon>
    </lineage>
</organism>
<accession>A0A8H9KTQ1</accession>
<proteinExistence type="predicted"/>